<evidence type="ECO:0000313" key="1">
    <source>
        <dbReference type="EMBL" id="KWT84003.1"/>
    </source>
</evidence>
<name>A0ABR5SHW6_9BACT</name>
<dbReference type="Proteomes" id="UP000060487">
    <property type="component" value="Unassembled WGS sequence"/>
</dbReference>
<reference evidence="1 2" key="1">
    <citation type="submission" date="2015-11" db="EMBL/GenBank/DDBJ databases">
        <authorList>
            <person name="Lin W."/>
        </authorList>
    </citation>
    <scope>NUCLEOTIDE SEQUENCE [LARGE SCALE GENOMIC DNA]</scope>
    <source>
        <strain evidence="1 2">HCH-1</strain>
    </source>
</reference>
<proteinExistence type="predicted"/>
<accession>A0ABR5SHW6</accession>
<keyword evidence="2" id="KW-1185">Reference proteome</keyword>
<organism evidence="1 2">
    <name type="scientific">Candidatus Magnetominusculus xianensis</name>
    <dbReference type="NCBI Taxonomy" id="1748249"/>
    <lineage>
        <taxon>Bacteria</taxon>
        <taxon>Pseudomonadati</taxon>
        <taxon>Nitrospirota</taxon>
        <taxon>Nitrospiria</taxon>
        <taxon>Nitrospirales</taxon>
        <taxon>Nitrospiraceae</taxon>
        <taxon>Candidatus Magnetominusculus</taxon>
    </lineage>
</organism>
<sequence length="72" mass="8127">MVIVEDKKVADMTAKELKALIIQTIHEAVDPDFGLELRPETECELLESITNARQGKLISVEDVVQELGFTWE</sequence>
<dbReference type="RefSeq" id="WP_085052710.1">
    <property type="nucleotide sequence ID" value="NZ_LNQR01000071.1"/>
</dbReference>
<gene>
    <name evidence="1" type="ORF">ASN18_2108</name>
</gene>
<evidence type="ECO:0000313" key="2">
    <source>
        <dbReference type="Proteomes" id="UP000060487"/>
    </source>
</evidence>
<dbReference type="EMBL" id="LNQR01000071">
    <property type="protein sequence ID" value="KWT84003.1"/>
    <property type="molecule type" value="Genomic_DNA"/>
</dbReference>
<comment type="caution">
    <text evidence="1">The sequence shown here is derived from an EMBL/GenBank/DDBJ whole genome shotgun (WGS) entry which is preliminary data.</text>
</comment>
<protein>
    <submittedName>
        <fullName evidence="1">Uncharacterized protein</fullName>
    </submittedName>
</protein>